<accession>A0A8D8ZDC7</accession>
<evidence type="ECO:0000259" key="1">
    <source>
        <dbReference type="PROSITE" id="PS50525"/>
    </source>
</evidence>
<organism evidence="2">
    <name type="scientific">Cacopsylla melanoneura</name>
    <dbReference type="NCBI Taxonomy" id="428564"/>
    <lineage>
        <taxon>Eukaryota</taxon>
        <taxon>Metazoa</taxon>
        <taxon>Ecdysozoa</taxon>
        <taxon>Arthropoda</taxon>
        <taxon>Hexapoda</taxon>
        <taxon>Insecta</taxon>
        <taxon>Pterygota</taxon>
        <taxon>Neoptera</taxon>
        <taxon>Paraneoptera</taxon>
        <taxon>Hemiptera</taxon>
        <taxon>Sternorrhyncha</taxon>
        <taxon>Psylloidea</taxon>
        <taxon>Psyllidae</taxon>
        <taxon>Psyllinae</taxon>
        <taxon>Cacopsylla</taxon>
    </lineage>
</organism>
<dbReference type="GO" id="GO:0039694">
    <property type="term" value="P:viral RNA genome replication"/>
    <property type="evidence" value="ECO:0007669"/>
    <property type="project" value="InterPro"/>
</dbReference>
<dbReference type="Pfam" id="PF00602">
    <property type="entry name" value="Flu_PB1"/>
    <property type="match status" value="1"/>
</dbReference>
<protein>
    <submittedName>
        <fullName evidence="2">RNA-directed RNA polymerase catalytic subunit</fullName>
    </submittedName>
</protein>
<keyword evidence="2" id="KW-0696">RNA-directed RNA polymerase</keyword>
<dbReference type="EMBL" id="HBUF01489704">
    <property type="protein sequence ID" value="CAG6745292.1"/>
    <property type="molecule type" value="Transcribed_RNA"/>
</dbReference>
<dbReference type="InterPro" id="IPR001407">
    <property type="entry name" value="RNA_pol_PB1_influenza"/>
</dbReference>
<dbReference type="InterPro" id="IPR007099">
    <property type="entry name" value="RNA-dir_pol_NSvirus"/>
</dbReference>
<keyword evidence="2" id="KW-0548">Nucleotidyltransferase</keyword>
<evidence type="ECO:0000313" key="2">
    <source>
        <dbReference type="EMBL" id="CAG6745292.1"/>
    </source>
</evidence>
<feature type="domain" description="RdRp catalytic" evidence="1">
    <location>
        <begin position="158"/>
        <end position="331"/>
    </location>
</feature>
<dbReference type="GO" id="GO:0003968">
    <property type="term" value="F:RNA-directed RNA polymerase activity"/>
    <property type="evidence" value="ECO:0007669"/>
    <property type="project" value="UniProtKB-KW"/>
</dbReference>
<dbReference type="PROSITE" id="PS50525">
    <property type="entry name" value="RDRP_SSRNA_NEG_SEG"/>
    <property type="match status" value="1"/>
</dbReference>
<reference evidence="2" key="1">
    <citation type="submission" date="2021-05" db="EMBL/GenBank/DDBJ databases">
        <authorList>
            <person name="Alioto T."/>
            <person name="Alioto T."/>
            <person name="Gomez Garrido J."/>
        </authorList>
    </citation>
    <scope>NUCLEOTIDE SEQUENCE</scope>
</reference>
<keyword evidence="2" id="KW-0808">Transferase</keyword>
<proteinExistence type="predicted"/>
<sequence length="331" mass="38326">MERTMNDNTQVQTMNCLDFIARYNKLKTLTTLKVISSRKKIREINKFNKRRHQREKRIITKTIRVKHTIEGMSNNENITKVRDFLREAERSFCSYIKHGERAKLKRRAIASANIILRMYLYIIEEFHLKLGKRIAGSTISIGGEEKKRKITTELCNEEARSAGIRNLMCQSTQDATKWNECLSSDLFALFHMVLFRDSVRDHIGIHRTTDFEQIFLEICLHGHHLLAIKKISLGESPIMESEHHFNRPPWEEVMENRVNKTFVDSWKLMEEKRTGIYMEASPGMLMGMHNALSTTVALAAVGYGLNFMSQSVATLRSSDDPTDCAMSSYSR</sequence>
<dbReference type="AlphaFoldDB" id="A0A8D8ZDC7"/>
<name>A0A8D8ZDC7_9HEMI</name>
<dbReference type="GO" id="GO:0003723">
    <property type="term" value="F:RNA binding"/>
    <property type="evidence" value="ECO:0007669"/>
    <property type="project" value="InterPro"/>
</dbReference>